<keyword evidence="2" id="KW-0472">Membrane</keyword>
<feature type="transmembrane region" description="Helical" evidence="2">
    <location>
        <begin position="227"/>
        <end position="247"/>
    </location>
</feature>
<keyword evidence="2" id="KW-0812">Transmembrane</keyword>
<evidence type="ECO:0008006" key="5">
    <source>
        <dbReference type="Google" id="ProtNLM"/>
    </source>
</evidence>
<reference evidence="3 4" key="1">
    <citation type="submission" date="2017-08" db="EMBL/GenBank/DDBJ databases">
        <title>Infants hospitalized years apart are colonized by the same room-sourced microbial strains.</title>
        <authorList>
            <person name="Brooks B."/>
            <person name="Olm M.R."/>
            <person name="Firek B.A."/>
            <person name="Baker R."/>
            <person name="Thomas B.C."/>
            <person name="Morowitz M.J."/>
            <person name="Banfield J.F."/>
        </authorList>
    </citation>
    <scope>NUCLEOTIDE SEQUENCE [LARGE SCALE GENOMIC DNA]</scope>
    <source>
        <strain evidence="3">S2_005_002_R2_33</strain>
    </source>
</reference>
<name>A0A2W5NHE1_9SPHN</name>
<feature type="transmembrane region" description="Helical" evidence="2">
    <location>
        <begin position="202"/>
        <end position="221"/>
    </location>
</feature>
<sequence length="296" mass="32352">MEPSSPLSAVPILILGLILLAVVIGLTWAGMKYGISAMEKRRAAAKQAGSSDAEGPDDDVNGAIVPAMLGLLALLLGFTFALAVDRFETRRGLVLEEANAIGTAYLQTQVLPQPHRERLSALLVRYTDNRIALAAGPLTEERRSLLAENDRTVNDIWAATLAGFDSIKNLDMSSTFVSSINAVIDLDTSRKTGRMAHVPEEVFWVLIVYVLVVAVIIGYIIRTRSSFYLACVMHVLVVMSLMLIMDIDRPASGGIRESQFPMKLLSQSMHAEPRSAYDRWRGQPVSQPSPTPAEME</sequence>
<evidence type="ECO:0000256" key="1">
    <source>
        <dbReference type="SAM" id="MobiDB-lite"/>
    </source>
</evidence>
<dbReference type="Pfam" id="PF14023">
    <property type="entry name" value="Bestrophin-like"/>
    <property type="match status" value="1"/>
</dbReference>
<dbReference type="AlphaFoldDB" id="A0A2W5NHE1"/>
<evidence type="ECO:0000313" key="3">
    <source>
        <dbReference type="EMBL" id="PZQ51868.1"/>
    </source>
</evidence>
<gene>
    <name evidence="3" type="ORF">DI555_20120</name>
</gene>
<comment type="caution">
    <text evidence="3">The sequence shown here is derived from an EMBL/GenBank/DDBJ whole genome shotgun (WGS) entry which is preliminary data.</text>
</comment>
<organism evidence="3 4">
    <name type="scientific">Novosphingobium pentaromativorans</name>
    <dbReference type="NCBI Taxonomy" id="205844"/>
    <lineage>
        <taxon>Bacteria</taxon>
        <taxon>Pseudomonadati</taxon>
        <taxon>Pseudomonadota</taxon>
        <taxon>Alphaproteobacteria</taxon>
        <taxon>Sphingomonadales</taxon>
        <taxon>Sphingomonadaceae</taxon>
        <taxon>Novosphingobium</taxon>
    </lineage>
</organism>
<protein>
    <recommendedName>
        <fullName evidence="5">DUF4239 domain-containing protein</fullName>
    </recommendedName>
</protein>
<proteinExistence type="predicted"/>
<dbReference type="Proteomes" id="UP000249082">
    <property type="component" value="Unassembled WGS sequence"/>
</dbReference>
<accession>A0A2W5NHE1</accession>
<feature type="transmembrane region" description="Helical" evidence="2">
    <location>
        <begin position="63"/>
        <end position="84"/>
    </location>
</feature>
<evidence type="ECO:0000256" key="2">
    <source>
        <dbReference type="SAM" id="Phobius"/>
    </source>
</evidence>
<feature type="transmembrane region" description="Helical" evidence="2">
    <location>
        <begin position="12"/>
        <end position="31"/>
    </location>
</feature>
<feature type="region of interest" description="Disordered" evidence="1">
    <location>
        <begin position="273"/>
        <end position="296"/>
    </location>
</feature>
<dbReference type="EMBL" id="QFPX01000023">
    <property type="protein sequence ID" value="PZQ51868.1"/>
    <property type="molecule type" value="Genomic_DNA"/>
</dbReference>
<keyword evidence="2" id="KW-1133">Transmembrane helix</keyword>
<dbReference type="InterPro" id="IPR025333">
    <property type="entry name" value="DUF4239"/>
</dbReference>
<evidence type="ECO:0000313" key="4">
    <source>
        <dbReference type="Proteomes" id="UP000249082"/>
    </source>
</evidence>
<feature type="compositionally biased region" description="Pro residues" evidence="1">
    <location>
        <begin position="287"/>
        <end position="296"/>
    </location>
</feature>